<accession>A0A8D8THG8</accession>
<name>A0A8D8THG8_9HEMI</name>
<reference evidence="1" key="1">
    <citation type="submission" date="2021-05" db="EMBL/GenBank/DDBJ databases">
        <authorList>
            <person name="Alioto T."/>
            <person name="Alioto T."/>
            <person name="Gomez Garrido J."/>
        </authorList>
    </citation>
    <scope>NUCLEOTIDE SEQUENCE</scope>
</reference>
<evidence type="ECO:0000313" key="1">
    <source>
        <dbReference type="EMBL" id="CAG6686205.1"/>
    </source>
</evidence>
<dbReference type="AlphaFoldDB" id="A0A8D8THG8"/>
<proteinExistence type="predicted"/>
<dbReference type="EMBL" id="HBUF01275250">
    <property type="protein sequence ID" value="CAG6686205.1"/>
    <property type="molecule type" value="Transcribed_RNA"/>
</dbReference>
<protein>
    <submittedName>
        <fullName evidence="1">Uncharacterized protein</fullName>
    </submittedName>
</protein>
<organism evidence="1">
    <name type="scientific">Cacopsylla melanoneura</name>
    <dbReference type="NCBI Taxonomy" id="428564"/>
    <lineage>
        <taxon>Eukaryota</taxon>
        <taxon>Metazoa</taxon>
        <taxon>Ecdysozoa</taxon>
        <taxon>Arthropoda</taxon>
        <taxon>Hexapoda</taxon>
        <taxon>Insecta</taxon>
        <taxon>Pterygota</taxon>
        <taxon>Neoptera</taxon>
        <taxon>Paraneoptera</taxon>
        <taxon>Hemiptera</taxon>
        <taxon>Sternorrhyncha</taxon>
        <taxon>Psylloidea</taxon>
        <taxon>Psyllidae</taxon>
        <taxon>Psyllinae</taxon>
        <taxon>Cacopsylla</taxon>
    </lineage>
</organism>
<sequence>MYMYSYLPTSFLNLMDQMLLAADSSGRVSGMDSFVPYSLWKTREQANQSENEVEDNIPQARELLRMFYPNALIQYEQQTVKGMLLLKGVYYVVEGVDVDSVGEQIAGAANMGLY</sequence>